<gene>
    <name evidence="1" type="ORF">UFOVP308_53</name>
</gene>
<proteinExistence type="predicted"/>
<accession>A0A6J5LQX7</accession>
<sequence>MKLETISLCGGFNGLYMPHPLGREKFGYFLITDSMGEQPPIVGQKCAIGWYTDDAQFLGYLDVDQWIQL</sequence>
<evidence type="ECO:0000313" key="1">
    <source>
        <dbReference type="EMBL" id="CAB4136698.1"/>
    </source>
</evidence>
<protein>
    <submittedName>
        <fullName evidence="1">Uncharacterized protein</fullName>
    </submittedName>
</protein>
<name>A0A6J5LQX7_9CAUD</name>
<organism evidence="1">
    <name type="scientific">uncultured Caudovirales phage</name>
    <dbReference type="NCBI Taxonomy" id="2100421"/>
    <lineage>
        <taxon>Viruses</taxon>
        <taxon>Duplodnaviria</taxon>
        <taxon>Heunggongvirae</taxon>
        <taxon>Uroviricota</taxon>
        <taxon>Caudoviricetes</taxon>
        <taxon>Peduoviridae</taxon>
        <taxon>Maltschvirus</taxon>
        <taxon>Maltschvirus maltsch</taxon>
    </lineage>
</organism>
<dbReference type="EMBL" id="LR796319">
    <property type="protein sequence ID" value="CAB4136698.1"/>
    <property type="molecule type" value="Genomic_DNA"/>
</dbReference>
<reference evidence="1" key="1">
    <citation type="submission" date="2020-04" db="EMBL/GenBank/DDBJ databases">
        <authorList>
            <person name="Chiriac C."/>
            <person name="Salcher M."/>
            <person name="Ghai R."/>
            <person name="Kavagutti S V."/>
        </authorList>
    </citation>
    <scope>NUCLEOTIDE SEQUENCE</scope>
</reference>